<evidence type="ECO:0000313" key="2">
    <source>
        <dbReference type="Proteomes" id="UP000219072"/>
    </source>
</evidence>
<dbReference type="OrthoDB" id="5190759at2"/>
<name>A0A286DW10_9ACTN</name>
<sequence length="61" mass="7158">MHLGADTYTWKDCLIPGDGYHVQQSTLHPDTPDWDEALLTDYWFLYDSQEIQWGSSLDPHF</sequence>
<protein>
    <submittedName>
        <fullName evidence="1">Uncharacterized protein</fullName>
    </submittedName>
</protein>
<organism evidence="1 2">
    <name type="scientific">Streptomyces zhaozhouensis</name>
    <dbReference type="NCBI Taxonomy" id="1300267"/>
    <lineage>
        <taxon>Bacteria</taxon>
        <taxon>Bacillati</taxon>
        <taxon>Actinomycetota</taxon>
        <taxon>Actinomycetes</taxon>
        <taxon>Kitasatosporales</taxon>
        <taxon>Streptomycetaceae</taxon>
        <taxon>Streptomyces</taxon>
    </lineage>
</organism>
<dbReference type="AlphaFoldDB" id="A0A286DW10"/>
<proteinExistence type="predicted"/>
<accession>A0A286DW10</accession>
<dbReference type="RefSeq" id="WP_141514593.1">
    <property type="nucleotide sequence ID" value="NZ_OCNE01000008.1"/>
</dbReference>
<keyword evidence="2" id="KW-1185">Reference proteome</keyword>
<reference evidence="1 2" key="1">
    <citation type="submission" date="2017-09" db="EMBL/GenBank/DDBJ databases">
        <authorList>
            <person name="Ehlers B."/>
            <person name="Leendertz F.H."/>
        </authorList>
    </citation>
    <scope>NUCLEOTIDE SEQUENCE [LARGE SCALE GENOMIC DNA]</scope>
    <source>
        <strain evidence="1 2">CGMCC 4.7095</strain>
    </source>
</reference>
<dbReference type="Proteomes" id="UP000219072">
    <property type="component" value="Unassembled WGS sequence"/>
</dbReference>
<gene>
    <name evidence="1" type="ORF">SAMN06297387_10830</name>
</gene>
<dbReference type="EMBL" id="OCNE01000008">
    <property type="protein sequence ID" value="SOD62867.1"/>
    <property type="molecule type" value="Genomic_DNA"/>
</dbReference>
<evidence type="ECO:0000313" key="1">
    <source>
        <dbReference type="EMBL" id="SOD62867.1"/>
    </source>
</evidence>